<protein>
    <submittedName>
        <fullName evidence="2">Uncharacterized protein</fullName>
    </submittedName>
</protein>
<gene>
    <name evidence="2" type="ORF">FNZ23_25970</name>
</gene>
<sequence length="141" mass="15160">MHASPRVNGCLILRGKTGKRGAVVPDTDVQPKTLRTAAGQGEEMQSGVASAISALNAHHQGLPGQTAGFSFAQQLMRTQHSWQARLGDVRNECGDVAQSLRKSADNYETNDDNTARSFTQRSESLAMVRPAAQSRHNSPFG</sequence>
<dbReference type="AlphaFoldDB" id="A0A553YPX6"/>
<dbReference type="Gene3D" id="1.10.287.1060">
    <property type="entry name" value="ESAT-6-like"/>
    <property type="match status" value="1"/>
</dbReference>
<feature type="region of interest" description="Disordered" evidence="1">
    <location>
        <begin position="101"/>
        <end position="141"/>
    </location>
</feature>
<accession>A0A553YPX6</accession>
<organism evidence="2 3">
    <name type="scientific">Streptomyces benahoarensis</name>
    <dbReference type="NCBI Taxonomy" id="2595054"/>
    <lineage>
        <taxon>Bacteria</taxon>
        <taxon>Bacillati</taxon>
        <taxon>Actinomycetota</taxon>
        <taxon>Actinomycetes</taxon>
        <taxon>Kitasatosporales</taxon>
        <taxon>Streptomycetaceae</taxon>
        <taxon>Streptomyces</taxon>
    </lineage>
</organism>
<dbReference type="Proteomes" id="UP000320888">
    <property type="component" value="Unassembled WGS sequence"/>
</dbReference>
<dbReference type="EMBL" id="VKLS01000509">
    <property type="protein sequence ID" value="TSB31227.1"/>
    <property type="molecule type" value="Genomic_DNA"/>
</dbReference>
<dbReference type="GO" id="GO:0009306">
    <property type="term" value="P:protein secretion"/>
    <property type="evidence" value="ECO:0007669"/>
    <property type="project" value="InterPro"/>
</dbReference>
<dbReference type="OrthoDB" id="4335111at2"/>
<evidence type="ECO:0000256" key="1">
    <source>
        <dbReference type="SAM" id="MobiDB-lite"/>
    </source>
</evidence>
<comment type="caution">
    <text evidence="2">The sequence shown here is derived from an EMBL/GenBank/DDBJ whole genome shotgun (WGS) entry which is preliminary data.</text>
</comment>
<dbReference type="InterPro" id="IPR036689">
    <property type="entry name" value="ESAT-6-like_sf"/>
</dbReference>
<evidence type="ECO:0000313" key="3">
    <source>
        <dbReference type="Proteomes" id="UP000320888"/>
    </source>
</evidence>
<proteinExistence type="predicted"/>
<evidence type="ECO:0000313" key="2">
    <source>
        <dbReference type="EMBL" id="TSB31227.1"/>
    </source>
</evidence>
<dbReference type="SUPFAM" id="SSF140453">
    <property type="entry name" value="EsxAB dimer-like"/>
    <property type="match status" value="1"/>
</dbReference>
<name>A0A553YPX6_9ACTN</name>
<dbReference type="InterPro" id="IPR022536">
    <property type="entry name" value="EspC"/>
</dbReference>
<keyword evidence="3" id="KW-1185">Reference proteome</keyword>
<reference evidence="2 3" key="1">
    <citation type="submission" date="2019-07" db="EMBL/GenBank/DDBJ databases">
        <title>Draft genome for Streptomyces benahoarensis MZ03-48.</title>
        <authorList>
            <person name="Gonzalez-Pimentel J.L."/>
        </authorList>
    </citation>
    <scope>NUCLEOTIDE SEQUENCE [LARGE SCALE GENOMIC DNA]</scope>
    <source>
        <strain evidence="2 3">MZ03-48</strain>
    </source>
</reference>
<dbReference type="Pfam" id="PF10824">
    <property type="entry name" value="T7SS_ESX_EspC"/>
    <property type="match status" value="1"/>
</dbReference>